<gene>
    <name evidence="1" type="ORF">EHT87_07850</name>
</gene>
<dbReference type="OrthoDB" id="631303at2"/>
<evidence type="ECO:0008006" key="3">
    <source>
        <dbReference type="Google" id="ProtNLM"/>
    </source>
</evidence>
<dbReference type="RefSeq" id="WP_124905513.1">
    <property type="nucleotide sequence ID" value="NZ_RQJP01000001.1"/>
</dbReference>
<proteinExistence type="predicted"/>
<sequence>MTTKKVVLLPENLNLEQLLEAHPPHVRLWIENLKYIIGLISELPAYDHRLFATDEADDVLYIPLYSKLLKYKIRDYQHYLRYLVAVGVLECDKVYMVGFKSRAYRFTEPYRVKTVMEELTNPKLVRQTILENALDQLAHEQYPHLIRHFEGLEIDREQAQHYIDQLYEQESHSADHRVRQKAASRYSAYQTMINHLVLKTGKFRVDQSGHRFHSPLTNLKKELRNFLTFQGEPLVGIDLSCSQPYFSTILFRKEFYQPLGSTETMDLKQLPSDIQCLLTESIINAILVYTIDSNSNAPFPSPPCTLMCADSEITPLTSSHKQSELVYVNEAESSLVDGVKTFTDRISNGQFYEYLGQEVERITGRKVKSRQHLKDMVFSVLFSRNDEKRPFIVERKHVFEQVFPLIAENLKLLKSEDHRTLALLLQSIEAEVFLNRIVARITQERPEVPLFSIHDCLGTTEQNAEYVKHTMIEELKRSIGVVPDLKTEVWIPEDIDYVINAS</sequence>
<reference evidence="1 2" key="1">
    <citation type="submission" date="2018-11" db="EMBL/GenBank/DDBJ databases">
        <authorList>
            <person name="Zhou Z."/>
            <person name="Wang G."/>
        </authorList>
    </citation>
    <scope>NUCLEOTIDE SEQUENCE [LARGE SCALE GENOMIC DNA]</scope>
    <source>
        <strain evidence="1 2">KCTC42998</strain>
    </source>
</reference>
<organism evidence="1 2">
    <name type="scientific">Larkinella knui</name>
    <dbReference type="NCBI Taxonomy" id="2025310"/>
    <lineage>
        <taxon>Bacteria</taxon>
        <taxon>Pseudomonadati</taxon>
        <taxon>Bacteroidota</taxon>
        <taxon>Cytophagia</taxon>
        <taxon>Cytophagales</taxon>
        <taxon>Spirosomataceae</taxon>
        <taxon>Larkinella</taxon>
    </lineage>
</organism>
<dbReference type="EMBL" id="RQJP01000001">
    <property type="protein sequence ID" value="RRB18179.1"/>
    <property type="molecule type" value="Genomic_DNA"/>
</dbReference>
<protein>
    <recommendedName>
        <fullName evidence="3">DNA-directed RNA polymerase</fullName>
    </recommendedName>
</protein>
<evidence type="ECO:0000313" key="1">
    <source>
        <dbReference type="EMBL" id="RRB18179.1"/>
    </source>
</evidence>
<name>A0A3P1CY70_9BACT</name>
<evidence type="ECO:0000313" key="2">
    <source>
        <dbReference type="Proteomes" id="UP000274271"/>
    </source>
</evidence>
<keyword evidence="2" id="KW-1185">Reference proteome</keyword>
<comment type="caution">
    <text evidence="1">The sequence shown here is derived from an EMBL/GenBank/DDBJ whole genome shotgun (WGS) entry which is preliminary data.</text>
</comment>
<dbReference type="Proteomes" id="UP000274271">
    <property type="component" value="Unassembled WGS sequence"/>
</dbReference>
<accession>A0A3P1CY70</accession>
<dbReference type="AlphaFoldDB" id="A0A3P1CY70"/>